<name>A0A5B6VTL3_9ROSI</name>
<dbReference type="OrthoDB" id="10503677at2759"/>
<gene>
    <name evidence="1" type="ORF">EPI10_023252</name>
</gene>
<keyword evidence="2" id="KW-1185">Reference proteome</keyword>
<comment type="caution">
    <text evidence="1">The sequence shown here is derived from an EMBL/GenBank/DDBJ whole genome shotgun (WGS) entry which is preliminary data.</text>
</comment>
<protein>
    <submittedName>
        <fullName evidence="1">Serine/threonine-protein phosphatase 7 long form-like protein</fullName>
    </submittedName>
</protein>
<organism evidence="1 2">
    <name type="scientific">Gossypium australe</name>
    <dbReference type="NCBI Taxonomy" id="47621"/>
    <lineage>
        <taxon>Eukaryota</taxon>
        <taxon>Viridiplantae</taxon>
        <taxon>Streptophyta</taxon>
        <taxon>Embryophyta</taxon>
        <taxon>Tracheophyta</taxon>
        <taxon>Spermatophyta</taxon>
        <taxon>Magnoliopsida</taxon>
        <taxon>eudicotyledons</taxon>
        <taxon>Gunneridae</taxon>
        <taxon>Pentapetalae</taxon>
        <taxon>rosids</taxon>
        <taxon>malvids</taxon>
        <taxon>Malvales</taxon>
        <taxon>Malvaceae</taxon>
        <taxon>Malvoideae</taxon>
        <taxon>Gossypium</taxon>
    </lineage>
</organism>
<reference evidence="2" key="1">
    <citation type="journal article" date="2019" name="Plant Biotechnol. J.">
        <title>Genome sequencing of the Australian wild diploid species Gossypium australe highlights disease resistance and delayed gland morphogenesis.</title>
        <authorList>
            <person name="Cai Y."/>
            <person name="Cai X."/>
            <person name="Wang Q."/>
            <person name="Wang P."/>
            <person name="Zhang Y."/>
            <person name="Cai C."/>
            <person name="Xu Y."/>
            <person name="Wang K."/>
            <person name="Zhou Z."/>
            <person name="Wang C."/>
            <person name="Geng S."/>
            <person name="Li B."/>
            <person name="Dong Q."/>
            <person name="Hou Y."/>
            <person name="Wang H."/>
            <person name="Ai P."/>
            <person name="Liu Z."/>
            <person name="Yi F."/>
            <person name="Sun M."/>
            <person name="An G."/>
            <person name="Cheng J."/>
            <person name="Zhang Y."/>
            <person name="Shi Q."/>
            <person name="Xie Y."/>
            <person name="Shi X."/>
            <person name="Chang Y."/>
            <person name="Huang F."/>
            <person name="Chen Y."/>
            <person name="Hong S."/>
            <person name="Mi L."/>
            <person name="Sun Q."/>
            <person name="Zhang L."/>
            <person name="Zhou B."/>
            <person name="Peng R."/>
            <person name="Zhang X."/>
            <person name="Liu F."/>
        </authorList>
    </citation>
    <scope>NUCLEOTIDE SEQUENCE [LARGE SCALE GENOMIC DNA]</scope>
    <source>
        <strain evidence="2">cv. PA1801</strain>
    </source>
</reference>
<proteinExistence type="predicted"/>
<accession>A0A5B6VTL3</accession>
<dbReference type="EMBL" id="SMMG02000005">
    <property type="protein sequence ID" value="KAA3472819.1"/>
    <property type="molecule type" value="Genomic_DNA"/>
</dbReference>
<dbReference type="AlphaFoldDB" id="A0A5B6VTL3"/>
<evidence type="ECO:0000313" key="2">
    <source>
        <dbReference type="Proteomes" id="UP000325315"/>
    </source>
</evidence>
<dbReference type="Proteomes" id="UP000325315">
    <property type="component" value="Unassembled WGS sequence"/>
</dbReference>
<sequence length="83" mass="8962">MITLEDVALQLGLPVDGSCVLAIGARQLLGKVPDKFSGSQINFSYLENPSSVAPKTNQLKISRATKLGIRYLDYIVPRDVSGN</sequence>
<evidence type="ECO:0000313" key="1">
    <source>
        <dbReference type="EMBL" id="KAA3472819.1"/>
    </source>
</evidence>